<keyword evidence="4 10" id="KW-0067">ATP-binding</keyword>
<dbReference type="PROSITE" id="PS00211">
    <property type="entry name" value="ABC_TRANSPORTER_1"/>
    <property type="match status" value="1"/>
</dbReference>
<dbReference type="InterPro" id="IPR003439">
    <property type="entry name" value="ABC_transporter-like_ATP-bd"/>
</dbReference>
<dbReference type="PROSITE" id="PS50929">
    <property type="entry name" value="ABC_TM1F"/>
    <property type="match status" value="1"/>
</dbReference>
<dbReference type="GO" id="GO:0140359">
    <property type="term" value="F:ABC-type transporter activity"/>
    <property type="evidence" value="ECO:0007669"/>
    <property type="project" value="InterPro"/>
</dbReference>
<evidence type="ECO:0000313" key="10">
    <source>
        <dbReference type="EMBL" id="MCK9798852.1"/>
    </source>
</evidence>
<name>A0A9X1YVH1_9PSED</name>
<gene>
    <name evidence="10" type="ORF">M1B34_14265</name>
</gene>
<dbReference type="SMART" id="SM00382">
    <property type="entry name" value="AAA"/>
    <property type="match status" value="1"/>
</dbReference>
<dbReference type="InterPro" id="IPR017871">
    <property type="entry name" value="ABC_transporter-like_CS"/>
</dbReference>
<sequence length="330" mass="37392">MNLYLRAQQSVRLVFFKFGVLTTVISVIGSMLVLACATFDFTKDNMTLGSLIMLATFLFQVFLPLNRIGMLWRTLNKLRIDFALLEEALEKYERYTVLASPPPFDFARLAISLDGVYKKKYDKCIFENLQAVIEFAPGLPTLITGNNGSGKSTLARLISGIDKPDQGALYYNNTARSLDSYGLLPEWVALSSQSIVFINGTIGENLELFLKDVDLEGYHQFAHRLSFEKPLHYEVGDQGRNLSAGERQKLCILLALLKRPQLLILDEPTVNLDSFSGEQLKRLIEEYSTLIKVLIITHDKGFLDQFEDAPIYDVTEGRVVKFHTIQKEFQ</sequence>
<evidence type="ECO:0000256" key="4">
    <source>
        <dbReference type="ARBA" id="ARBA00022840"/>
    </source>
</evidence>
<keyword evidence="2 7" id="KW-0812">Transmembrane</keyword>
<organism evidence="10 11">
    <name type="scientific">Pseudomonas morbosilactucae</name>
    <dbReference type="NCBI Taxonomy" id="2938197"/>
    <lineage>
        <taxon>Bacteria</taxon>
        <taxon>Pseudomonadati</taxon>
        <taxon>Pseudomonadota</taxon>
        <taxon>Gammaproteobacteria</taxon>
        <taxon>Pseudomonadales</taxon>
        <taxon>Pseudomonadaceae</taxon>
        <taxon>Pseudomonas</taxon>
    </lineage>
</organism>
<dbReference type="InterPro" id="IPR036640">
    <property type="entry name" value="ABC1_TM_sf"/>
</dbReference>
<protein>
    <submittedName>
        <fullName evidence="10">ABC transporter ATP-binding protein/permease</fullName>
    </submittedName>
</protein>
<dbReference type="Gene3D" id="1.20.1560.10">
    <property type="entry name" value="ABC transporter type 1, transmembrane domain"/>
    <property type="match status" value="1"/>
</dbReference>
<dbReference type="Proteomes" id="UP001155059">
    <property type="component" value="Unassembled WGS sequence"/>
</dbReference>
<comment type="subcellular location">
    <subcellularLocation>
        <location evidence="1">Cell membrane</location>
        <topology evidence="1">Multi-pass membrane protein</topology>
    </subcellularLocation>
</comment>
<evidence type="ECO:0000259" key="8">
    <source>
        <dbReference type="PROSITE" id="PS50893"/>
    </source>
</evidence>
<proteinExistence type="predicted"/>
<evidence type="ECO:0000313" key="11">
    <source>
        <dbReference type="Proteomes" id="UP001155059"/>
    </source>
</evidence>
<reference evidence="10 11" key="2">
    <citation type="journal article" date="2023" name="Plant Pathol.">
        <title>Dismantling and reorganizing Pseudomonas marginalis sensu#lato.</title>
        <authorList>
            <person name="Sawada H."/>
            <person name="Fujikawa T."/>
            <person name="Satou M."/>
        </authorList>
    </citation>
    <scope>NUCLEOTIDE SEQUENCE [LARGE SCALE GENOMIC DNA]</scope>
    <source>
        <strain evidence="10 11">MAFF 302030</strain>
    </source>
</reference>
<keyword evidence="5 7" id="KW-1133">Transmembrane helix</keyword>
<feature type="transmembrane region" description="Helical" evidence="7">
    <location>
        <begin position="12"/>
        <end position="34"/>
    </location>
</feature>
<dbReference type="SUPFAM" id="SSF52540">
    <property type="entry name" value="P-loop containing nucleoside triphosphate hydrolases"/>
    <property type="match status" value="1"/>
</dbReference>
<evidence type="ECO:0000256" key="1">
    <source>
        <dbReference type="ARBA" id="ARBA00004651"/>
    </source>
</evidence>
<evidence type="ECO:0000256" key="2">
    <source>
        <dbReference type="ARBA" id="ARBA00022692"/>
    </source>
</evidence>
<dbReference type="InterPro" id="IPR011527">
    <property type="entry name" value="ABC1_TM_dom"/>
</dbReference>
<dbReference type="SUPFAM" id="SSF90123">
    <property type="entry name" value="ABC transporter transmembrane region"/>
    <property type="match status" value="1"/>
</dbReference>
<dbReference type="PROSITE" id="PS50893">
    <property type="entry name" value="ABC_TRANSPORTER_2"/>
    <property type="match status" value="1"/>
</dbReference>
<dbReference type="GO" id="GO:0005886">
    <property type="term" value="C:plasma membrane"/>
    <property type="evidence" value="ECO:0007669"/>
    <property type="project" value="UniProtKB-SubCell"/>
</dbReference>
<accession>A0A9X1YVH1</accession>
<evidence type="ECO:0000256" key="3">
    <source>
        <dbReference type="ARBA" id="ARBA00022741"/>
    </source>
</evidence>
<dbReference type="InterPro" id="IPR027417">
    <property type="entry name" value="P-loop_NTPase"/>
</dbReference>
<feature type="transmembrane region" description="Helical" evidence="7">
    <location>
        <begin position="46"/>
        <end position="65"/>
    </location>
</feature>
<dbReference type="Gene3D" id="3.40.50.300">
    <property type="entry name" value="P-loop containing nucleotide triphosphate hydrolases"/>
    <property type="match status" value="1"/>
</dbReference>
<evidence type="ECO:0000256" key="5">
    <source>
        <dbReference type="ARBA" id="ARBA00022989"/>
    </source>
</evidence>
<dbReference type="GO" id="GO:0005524">
    <property type="term" value="F:ATP binding"/>
    <property type="evidence" value="ECO:0007669"/>
    <property type="project" value="UniProtKB-KW"/>
</dbReference>
<dbReference type="InterPro" id="IPR003593">
    <property type="entry name" value="AAA+_ATPase"/>
</dbReference>
<dbReference type="GO" id="GO:0016887">
    <property type="term" value="F:ATP hydrolysis activity"/>
    <property type="evidence" value="ECO:0007669"/>
    <property type="project" value="InterPro"/>
</dbReference>
<evidence type="ECO:0000256" key="6">
    <source>
        <dbReference type="ARBA" id="ARBA00023136"/>
    </source>
</evidence>
<dbReference type="EMBL" id="JALQCW010000032">
    <property type="protein sequence ID" value="MCK9798852.1"/>
    <property type="molecule type" value="Genomic_DNA"/>
</dbReference>
<feature type="domain" description="ABC transporter" evidence="8">
    <location>
        <begin position="111"/>
        <end position="327"/>
    </location>
</feature>
<dbReference type="PANTHER" id="PTHR24221:SF654">
    <property type="entry name" value="ATP-BINDING CASSETTE SUB-FAMILY B MEMBER 6"/>
    <property type="match status" value="1"/>
</dbReference>
<reference evidence="10 11" key="1">
    <citation type="journal article" date="2022" name="Int. J. Syst. Evol. Microbiol.">
        <title>Pseudomonas aegrilactucae sp. nov. and Pseudomonas morbosilactucae sp. nov., pathogens causing bacterial rot of lettuce in Japan.</title>
        <authorList>
            <person name="Sawada H."/>
            <person name="Fujikawa T."/>
            <person name="Satou M."/>
        </authorList>
    </citation>
    <scope>NUCLEOTIDE SEQUENCE [LARGE SCALE GENOMIC DNA]</scope>
    <source>
        <strain evidence="10 11">MAFF 302030</strain>
    </source>
</reference>
<comment type="caution">
    <text evidence="10">The sequence shown here is derived from an EMBL/GenBank/DDBJ whole genome shotgun (WGS) entry which is preliminary data.</text>
</comment>
<evidence type="ECO:0000256" key="7">
    <source>
        <dbReference type="SAM" id="Phobius"/>
    </source>
</evidence>
<feature type="domain" description="ABC transmembrane type-1" evidence="9">
    <location>
        <begin position="1"/>
        <end position="77"/>
    </location>
</feature>
<evidence type="ECO:0000259" key="9">
    <source>
        <dbReference type="PROSITE" id="PS50929"/>
    </source>
</evidence>
<dbReference type="InterPro" id="IPR039421">
    <property type="entry name" value="Type_1_exporter"/>
</dbReference>
<dbReference type="Pfam" id="PF00005">
    <property type="entry name" value="ABC_tran"/>
    <property type="match status" value="1"/>
</dbReference>
<keyword evidence="6 7" id="KW-0472">Membrane</keyword>
<keyword evidence="3" id="KW-0547">Nucleotide-binding</keyword>
<dbReference type="RefSeq" id="WP_268265477.1">
    <property type="nucleotide sequence ID" value="NZ_JALQCW010000032.1"/>
</dbReference>
<dbReference type="PANTHER" id="PTHR24221">
    <property type="entry name" value="ATP-BINDING CASSETTE SUB-FAMILY B"/>
    <property type="match status" value="1"/>
</dbReference>
<dbReference type="AlphaFoldDB" id="A0A9X1YVH1"/>